<organism evidence="8 9">
    <name type="scientific">Phyllotreta striolata</name>
    <name type="common">Striped flea beetle</name>
    <name type="synonym">Crioceris striolata</name>
    <dbReference type="NCBI Taxonomy" id="444603"/>
    <lineage>
        <taxon>Eukaryota</taxon>
        <taxon>Metazoa</taxon>
        <taxon>Ecdysozoa</taxon>
        <taxon>Arthropoda</taxon>
        <taxon>Hexapoda</taxon>
        <taxon>Insecta</taxon>
        <taxon>Pterygota</taxon>
        <taxon>Neoptera</taxon>
        <taxon>Endopterygota</taxon>
        <taxon>Coleoptera</taxon>
        <taxon>Polyphaga</taxon>
        <taxon>Cucujiformia</taxon>
        <taxon>Chrysomeloidea</taxon>
        <taxon>Chrysomelidae</taxon>
        <taxon>Galerucinae</taxon>
        <taxon>Alticini</taxon>
        <taxon>Phyllotreta</taxon>
    </lineage>
</organism>
<gene>
    <name evidence="8" type="ORF">PHYEVI_LOCUS6666</name>
</gene>
<dbReference type="InterPro" id="IPR051409">
    <property type="entry name" value="Atypical_kinase_ADCK"/>
</dbReference>
<dbReference type="CDD" id="cd13970">
    <property type="entry name" value="ABC1_ADCK3"/>
    <property type="match status" value="1"/>
</dbReference>
<dbReference type="Pfam" id="PF03109">
    <property type="entry name" value="ABC1"/>
    <property type="match status" value="1"/>
</dbReference>
<dbReference type="GO" id="GO:0016740">
    <property type="term" value="F:transferase activity"/>
    <property type="evidence" value="ECO:0007669"/>
    <property type="project" value="UniProtKB-KW"/>
</dbReference>
<dbReference type="PANTHER" id="PTHR43851:SF3">
    <property type="entry name" value="COENZYME Q8"/>
    <property type="match status" value="1"/>
</dbReference>
<feature type="region of interest" description="Disordered" evidence="6">
    <location>
        <begin position="194"/>
        <end position="218"/>
    </location>
</feature>
<dbReference type="GO" id="GO:0005524">
    <property type="term" value="F:ATP binding"/>
    <property type="evidence" value="ECO:0007669"/>
    <property type="project" value="UniProtKB-KW"/>
</dbReference>
<dbReference type="PANTHER" id="PTHR43851">
    <property type="match status" value="1"/>
</dbReference>
<reference evidence="8" key="1">
    <citation type="submission" date="2022-01" db="EMBL/GenBank/DDBJ databases">
        <authorList>
            <person name="King R."/>
        </authorList>
    </citation>
    <scope>NUCLEOTIDE SEQUENCE</scope>
</reference>
<dbReference type="Proteomes" id="UP001153712">
    <property type="component" value="Chromosome 3"/>
</dbReference>
<evidence type="ECO:0000256" key="6">
    <source>
        <dbReference type="SAM" id="MobiDB-lite"/>
    </source>
</evidence>
<evidence type="ECO:0000256" key="3">
    <source>
        <dbReference type="ARBA" id="ARBA00022679"/>
    </source>
</evidence>
<accession>A0A9P0DQA9</accession>
<keyword evidence="3" id="KW-0808">Transferase</keyword>
<protein>
    <recommendedName>
        <fullName evidence="7">ABC1 atypical kinase-like domain-containing protein</fullName>
    </recommendedName>
</protein>
<dbReference type="EMBL" id="OU900096">
    <property type="protein sequence ID" value="CAH1181702.1"/>
    <property type="molecule type" value="Genomic_DNA"/>
</dbReference>
<evidence type="ECO:0000256" key="2">
    <source>
        <dbReference type="ARBA" id="ARBA00009670"/>
    </source>
</evidence>
<sequence length="676" mass="76254">MSRIQDLVGLLKSLQLITQACTELKTRNIKTIWSNSFIRPAADCNFQNAQKSKSGGAGFSSGSSDMAENIASVNTVLHGIRVYASTTLAQKTELPSIPTTTDILAELTKPARTKKGKPVKKEKVIENTQSKSHERRTQVNIEQSCYNGGIIEPKPINLKSPERVYNLKLTESDKQLLKKLDMEHRAKLIKEKDREESKDLAKTIPAKAKDEQTKKEKATINVVPNPKSKQKLSENAKQRKVPSSRIGRMVSFGTLAAGLGLGTATEYAKRTLGIGNSTQDPTMLFLNKANVDRIVDTLCKVRGAALKLGQIMSIQDENVVNPELAKALERVRKSADFMPDWQLEQAMASELGPNWRDNFQVFDSTPFAAASIGQVHQGKLKNGTEVAIKVQYPGVAQGIDSDIDNLGAIMKMWNIFPKGMFLDNLMAVAKRELAWEVNYIREAAFTKKFKQLLASYNDYYVPEVIDDLTTKQVFTTEMLDGIPVDQCFDMDIEHRQFIGDKIMELCLLEILNFRFMQTDPNWANFLYNPNKKQLLLLDFGASREYSKSFTEQYVKILKAACDGDRETVLNISKNMGFLTGYESKIMEDAHTDAVMILGEIFRVEGKYDFGKQDMTSRIQELAQIMIMHRLCPPPEEIYSLHRKLSGVFLLCSKLKVSIACRDIFLKYYNEFIHCKD</sequence>
<dbReference type="InterPro" id="IPR004147">
    <property type="entry name" value="ABC1_dom"/>
</dbReference>
<evidence type="ECO:0000313" key="9">
    <source>
        <dbReference type="Proteomes" id="UP001153712"/>
    </source>
</evidence>
<evidence type="ECO:0000256" key="4">
    <source>
        <dbReference type="ARBA" id="ARBA00022741"/>
    </source>
</evidence>
<evidence type="ECO:0000259" key="7">
    <source>
        <dbReference type="Pfam" id="PF03109"/>
    </source>
</evidence>
<feature type="domain" description="ABC1 atypical kinase-like" evidence="7">
    <location>
        <begin position="331"/>
        <end position="571"/>
    </location>
</feature>
<keyword evidence="5" id="KW-0067">ATP-binding</keyword>
<keyword evidence="4" id="KW-0547">Nucleotide-binding</keyword>
<dbReference type="InterPro" id="IPR011009">
    <property type="entry name" value="Kinase-like_dom_sf"/>
</dbReference>
<dbReference type="AlphaFoldDB" id="A0A9P0DQA9"/>
<keyword evidence="9" id="KW-1185">Reference proteome</keyword>
<evidence type="ECO:0000256" key="5">
    <source>
        <dbReference type="ARBA" id="ARBA00022840"/>
    </source>
</evidence>
<dbReference type="InterPro" id="IPR034646">
    <property type="entry name" value="ADCK3_dom"/>
</dbReference>
<evidence type="ECO:0000313" key="8">
    <source>
        <dbReference type="EMBL" id="CAH1181702.1"/>
    </source>
</evidence>
<name>A0A9P0DQA9_PHYSR</name>
<comment type="similarity">
    <text evidence="2">Belongs to the protein kinase superfamily. ADCK protein kinase family.</text>
</comment>
<comment type="pathway">
    <text evidence="1">Cofactor biosynthesis; ubiquinone biosynthesis.</text>
</comment>
<evidence type="ECO:0000256" key="1">
    <source>
        <dbReference type="ARBA" id="ARBA00004749"/>
    </source>
</evidence>
<dbReference type="OrthoDB" id="201153at2759"/>
<proteinExistence type="inferred from homology"/>
<dbReference type="GO" id="GO:0006744">
    <property type="term" value="P:ubiquinone biosynthetic process"/>
    <property type="evidence" value="ECO:0007669"/>
    <property type="project" value="TreeGrafter"/>
</dbReference>
<dbReference type="SUPFAM" id="SSF56112">
    <property type="entry name" value="Protein kinase-like (PK-like)"/>
    <property type="match status" value="1"/>
</dbReference>